<dbReference type="InterPro" id="IPR032675">
    <property type="entry name" value="LRR_dom_sf"/>
</dbReference>
<protein>
    <recommendedName>
        <fullName evidence="3">Disease resistance protein</fullName>
    </recommendedName>
</protein>
<dbReference type="Gene3D" id="3.80.10.10">
    <property type="entry name" value="Ribonuclease Inhibitor"/>
    <property type="match status" value="1"/>
</dbReference>
<evidence type="ECO:0008006" key="3">
    <source>
        <dbReference type="Google" id="ProtNLM"/>
    </source>
</evidence>
<proteinExistence type="predicted"/>
<dbReference type="PANTHER" id="PTHR36766:SF40">
    <property type="entry name" value="DISEASE RESISTANCE PROTEIN RGA3"/>
    <property type="match status" value="1"/>
</dbReference>
<accession>A0A835IAK8</accession>
<evidence type="ECO:0000313" key="2">
    <source>
        <dbReference type="Proteomes" id="UP000631114"/>
    </source>
</evidence>
<comment type="caution">
    <text evidence="1">The sequence shown here is derived from an EMBL/GenBank/DDBJ whole genome shotgun (WGS) entry which is preliminary data.</text>
</comment>
<organism evidence="1 2">
    <name type="scientific">Coptis chinensis</name>
    <dbReference type="NCBI Taxonomy" id="261450"/>
    <lineage>
        <taxon>Eukaryota</taxon>
        <taxon>Viridiplantae</taxon>
        <taxon>Streptophyta</taxon>
        <taxon>Embryophyta</taxon>
        <taxon>Tracheophyta</taxon>
        <taxon>Spermatophyta</taxon>
        <taxon>Magnoliopsida</taxon>
        <taxon>Ranunculales</taxon>
        <taxon>Ranunculaceae</taxon>
        <taxon>Coptidoideae</taxon>
        <taxon>Coptis</taxon>
    </lineage>
</organism>
<gene>
    <name evidence="1" type="ORF">IFM89_013173</name>
</gene>
<dbReference type="Proteomes" id="UP000631114">
    <property type="component" value="Unassembled WGS sequence"/>
</dbReference>
<reference evidence="1 2" key="1">
    <citation type="submission" date="2020-10" db="EMBL/GenBank/DDBJ databases">
        <title>The Coptis chinensis genome and diversification of protoberbering-type alkaloids.</title>
        <authorList>
            <person name="Wang B."/>
            <person name="Shu S."/>
            <person name="Song C."/>
            <person name="Liu Y."/>
        </authorList>
    </citation>
    <scope>NUCLEOTIDE SEQUENCE [LARGE SCALE GENOMIC DNA]</scope>
    <source>
        <strain evidence="1">HL-2020</strain>
        <tissue evidence="1">Leaf</tissue>
    </source>
</reference>
<name>A0A835IAK8_9MAGN</name>
<evidence type="ECO:0000313" key="1">
    <source>
        <dbReference type="EMBL" id="KAF9613926.1"/>
    </source>
</evidence>
<dbReference type="SUPFAM" id="SSF52047">
    <property type="entry name" value="RNI-like"/>
    <property type="match status" value="1"/>
</dbReference>
<keyword evidence="2" id="KW-1185">Reference proteome</keyword>
<dbReference type="EMBL" id="JADFTS010000003">
    <property type="protein sequence ID" value="KAF9613926.1"/>
    <property type="molecule type" value="Genomic_DNA"/>
</dbReference>
<dbReference type="PANTHER" id="PTHR36766">
    <property type="entry name" value="PLANT BROAD-SPECTRUM MILDEW RESISTANCE PROTEIN RPW8"/>
    <property type="match status" value="1"/>
</dbReference>
<sequence>MRYPVPHLHSLRIWNCRKLKVVPHYMFSQALKNLRIDDCPELGEVQPWLPPLLEELILESNVGAFSKSLPLGGECSSYPNLKSVWIGSSPHSSLPKGFNQLTSIQSLHFYQYETLDFELEELKHLTMLQHLEIKYCPILRKRFRKGMDWRSTLSHVPKITFNRKEITRSRK</sequence>
<dbReference type="AlphaFoldDB" id="A0A835IAK8"/>